<proteinExistence type="predicted"/>
<dbReference type="InterPro" id="IPR045864">
    <property type="entry name" value="aa-tRNA-synth_II/BPL/LPL"/>
</dbReference>
<comment type="cofactor">
    <cofactor evidence="1">
        <name>Mg(2+)</name>
        <dbReference type="ChEBI" id="CHEBI:18420"/>
    </cofactor>
</comment>
<dbReference type="EMBL" id="JARACI010000348">
    <property type="protein sequence ID" value="MDD9205214.1"/>
    <property type="molecule type" value="Genomic_DNA"/>
</dbReference>
<evidence type="ECO:0000259" key="10">
    <source>
        <dbReference type="PROSITE" id="PS51483"/>
    </source>
</evidence>
<accession>A0ABT5TTB6</accession>
<dbReference type="PANTHER" id="PTHR10947:SF0">
    <property type="entry name" value="PHENYLALANINE--TRNA LIGASE BETA SUBUNIT"/>
    <property type="match status" value="1"/>
</dbReference>
<feature type="non-terminal residue" evidence="11">
    <location>
        <position position="1"/>
    </location>
</feature>
<keyword evidence="7" id="KW-0460">Magnesium</keyword>
<dbReference type="Gene3D" id="3.30.930.10">
    <property type="entry name" value="Bira Bifunctional Protein, Domain 2"/>
    <property type="match status" value="1"/>
</dbReference>
<dbReference type="Gene3D" id="3.30.56.10">
    <property type="match status" value="1"/>
</dbReference>
<dbReference type="InterPro" id="IPR005147">
    <property type="entry name" value="tRNA_synthase_B5-dom"/>
</dbReference>
<gene>
    <name evidence="11" type="ORF">PU560_01890</name>
</gene>
<keyword evidence="4" id="KW-0479">Metal-binding</keyword>
<keyword evidence="6" id="KW-0067">ATP-binding</keyword>
<evidence type="ECO:0000256" key="9">
    <source>
        <dbReference type="ARBA" id="ARBA00023146"/>
    </source>
</evidence>
<feature type="domain" description="B5" evidence="10">
    <location>
        <begin position="16"/>
        <end position="92"/>
    </location>
</feature>
<evidence type="ECO:0000256" key="7">
    <source>
        <dbReference type="ARBA" id="ARBA00022842"/>
    </source>
</evidence>
<evidence type="ECO:0000256" key="1">
    <source>
        <dbReference type="ARBA" id="ARBA00001946"/>
    </source>
</evidence>
<dbReference type="PROSITE" id="PS51483">
    <property type="entry name" value="B5"/>
    <property type="match status" value="1"/>
</dbReference>
<protein>
    <recommendedName>
        <fullName evidence="2">phenylalanine--tRNA ligase</fullName>
        <ecNumber evidence="2">6.1.1.20</ecNumber>
    </recommendedName>
</protein>
<evidence type="ECO:0000256" key="6">
    <source>
        <dbReference type="ARBA" id="ARBA00022840"/>
    </source>
</evidence>
<dbReference type="PANTHER" id="PTHR10947">
    <property type="entry name" value="PHENYLALANYL-TRNA SYNTHETASE BETA CHAIN AND LEUCINE-RICH REPEAT-CONTAINING PROTEIN 47"/>
    <property type="match status" value="1"/>
</dbReference>
<dbReference type="SUPFAM" id="SSF55681">
    <property type="entry name" value="Class II aaRS and biotin synthetases"/>
    <property type="match status" value="1"/>
</dbReference>
<dbReference type="InterPro" id="IPR045060">
    <property type="entry name" value="Phe-tRNA-ligase_IIc_bsu"/>
</dbReference>
<dbReference type="EC" id="6.1.1.20" evidence="2"/>
<name>A0ABT5TTB6_9MICO</name>
<dbReference type="Pfam" id="PF03484">
    <property type="entry name" value="B5"/>
    <property type="match status" value="1"/>
</dbReference>
<evidence type="ECO:0000256" key="8">
    <source>
        <dbReference type="ARBA" id="ARBA00022917"/>
    </source>
</evidence>
<keyword evidence="8" id="KW-0648">Protein biosynthesis</keyword>
<keyword evidence="12" id="KW-1185">Reference proteome</keyword>
<keyword evidence="9" id="KW-0030">Aminoacyl-tRNA synthetase</keyword>
<evidence type="ECO:0000256" key="4">
    <source>
        <dbReference type="ARBA" id="ARBA00022723"/>
    </source>
</evidence>
<dbReference type="SMART" id="SM00874">
    <property type="entry name" value="B5"/>
    <property type="match status" value="1"/>
</dbReference>
<dbReference type="Proteomes" id="UP001165561">
    <property type="component" value="Unassembled WGS sequence"/>
</dbReference>
<sequence length="289" mass="30006">GGGRADAAVSDLDTTVPPAPVVLAPEHAAALVGVDYPREQVLDVLEQIGCTVAEAAGDQVSVTPPSWRPDLTGPAHLVEEVARLAGYDQIPSVLPTAPAGRGLGVAQRQRRDVARALAEHGLTQVLSYPFVGDVHDRMGLPAEDERRRTLLLANPIADDAPALRTSLLDTLLETARRNVGRGATELGVFEIGLVTRPAGLVAGTVPGVDRRPTEAELAALDQAVPAQPRHVAAVLAGPRGVDGVLGPARTADWADAVEAALLVGRTVGVTLAPRQAELAPWHPGRCAAL</sequence>
<reference evidence="11" key="1">
    <citation type="submission" date="2023-02" db="EMBL/GenBank/DDBJ databases">
        <title>Georgenia sp.10Sc9-8, isolated from a soil sample collected from the Taklamakan desert.</title>
        <authorList>
            <person name="Liu S."/>
        </authorList>
    </citation>
    <scope>NUCLEOTIDE SEQUENCE</scope>
    <source>
        <strain evidence="11">10Sc9-8</strain>
    </source>
</reference>
<evidence type="ECO:0000256" key="3">
    <source>
        <dbReference type="ARBA" id="ARBA00022598"/>
    </source>
</evidence>
<evidence type="ECO:0000313" key="12">
    <source>
        <dbReference type="Proteomes" id="UP001165561"/>
    </source>
</evidence>
<organism evidence="11 12">
    <name type="scientific">Georgenia halotolerans</name>
    <dbReference type="NCBI Taxonomy" id="3028317"/>
    <lineage>
        <taxon>Bacteria</taxon>
        <taxon>Bacillati</taxon>
        <taxon>Actinomycetota</taxon>
        <taxon>Actinomycetes</taxon>
        <taxon>Micrococcales</taxon>
        <taxon>Bogoriellaceae</taxon>
        <taxon>Georgenia</taxon>
    </lineage>
</organism>
<dbReference type="InterPro" id="IPR041616">
    <property type="entry name" value="PheRS_beta_core"/>
</dbReference>
<feature type="non-terminal residue" evidence="11">
    <location>
        <position position="289"/>
    </location>
</feature>
<evidence type="ECO:0000256" key="5">
    <source>
        <dbReference type="ARBA" id="ARBA00022741"/>
    </source>
</evidence>
<dbReference type="GO" id="GO:0016874">
    <property type="term" value="F:ligase activity"/>
    <property type="evidence" value="ECO:0007669"/>
    <property type="project" value="UniProtKB-KW"/>
</dbReference>
<comment type="caution">
    <text evidence="11">The sequence shown here is derived from an EMBL/GenBank/DDBJ whole genome shotgun (WGS) entry which is preliminary data.</text>
</comment>
<keyword evidence="5" id="KW-0547">Nucleotide-binding</keyword>
<evidence type="ECO:0000256" key="2">
    <source>
        <dbReference type="ARBA" id="ARBA00012814"/>
    </source>
</evidence>
<dbReference type="InterPro" id="IPR009061">
    <property type="entry name" value="DNA-bd_dom_put_sf"/>
</dbReference>
<dbReference type="Pfam" id="PF17759">
    <property type="entry name" value="tRNA_synthFbeta"/>
    <property type="match status" value="1"/>
</dbReference>
<keyword evidence="3 11" id="KW-0436">Ligase</keyword>
<evidence type="ECO:0000313" key="11">
    <source>
        <dbReference type="EMBL" id="MDD9205214.1"/>
    </source>
</evidence>
<dbReference type="SUPFAM" id="SSF46955">
    <property type="entry name" value="Putative DNA-binding domain"/>
    <property type="match status" value="1"/>
</dbReference>